<dbReference type="InterPro" id="IPR008948">
    <property type="entry name" value="L-Aspartase-like"/>
</dbReference>
<evidence type="ECO:0000259" key="5">
    <source>
        <dbReference type="Pfam" id="PF00206"/>
    </source>
</evidence>
<dbReference type="PANTHER" id="PTHR43814">
    <property type="entry name" value="ARGININOSUCCINATE LYASE"/>
    <property type="match status" value="1"/>
</dbReference>
<dbReference type="InterPro" id="IPR009049">
    <property type="entry name" value="Argininosuccinate_lyase"/>
</dbReference>
<dbReference type="Proteomes" id="UP000254808">
    <property type="component" value="Chromosome"/>
</dbReference>
<keyword evidence="6" id="KW-0456">Lyase</keyword>
<dbReference type="PROSITE" id="PS00163">
    <property type="entry name" value="FUMARATE_LYASES"/>
    <property type="match status" value="1"/>
</dbReference>
<keyword evidence="4" id="KW-0028">Amino-acid biosynthesis</keyword>
<dbReference type="PRINTS" id="PR00149">
    <property type="entry name" value="FUMRATELYASE"/>
</dbReference>
<reference evidence="6 7" key="1">
    <citation type="submission" date="2018-03" db="EMBL/GenBank/DDBJ databases">
        <title>Phenotypic and genomic properties of Cyclonatronum proteinivorum gen. nov., sp. nov., a haloalkaliphilic bacteroidete from soda lakes possessing Na+-translocating rhodopsin.</title>
        <authorList>
            <person name="Toshchakov S.V."/>
            <person name="Korzhenkov A."/>
            <person name="Samarov N.I."/>
            <person name="Kublanov I.V."/>
            <person name="Muntyan M.S."/>
            <person name="Sorokin D.Y."/>
        </authorList>
    </citation>
    <scope>NUCLEOTIDE SEQUENCE [LARGE SCALE GENOMIC DNA]</scope>
    <source>
        <strain evidence="6 7">Omega</strain>
    </source>
</reference>
<protein>
    <recommendedName>
        <fullName evidence="3">argininosuccinate lyase</fullName>
        <ecNumber evidence="3">4.3.2.1</ecNumber>
    </recommendedName>
</protein>
<comment type="catalytic activity">
    <reaction evidence="1">
        <text>2-(N(omega)-L-arginino)succinate = fumarate + L-arginine</text>
        <dbReference type="Rhea" id="RHEA:24020"/>
        <dbReference type="ChEBI" id="CHEBI:29806"/>
        <dbReference type="ChEBI" id="CHEBI:32682"/>
        <dbReference type="ChEBI" id="CHEBI:57472"/>
        <dbReference type="EC" id="4.3.2.1"/>
    </reaction>
</comment>
<evidence type="ECO:0000256" key="1">
    <source>
        <dbReference type="ARBA" id="ARBA00000985"/>
    </source>
</evidence>
<dbReference type="InterPro" id="IPR024083">
    <property type="entry name" value="Fumarase/histidase_N"/>
</dbReference>
<accession>A0A345UJG7</accession>
<dbReference type="KEGG" id="cprv:CYPRO_1363"/>
<dbReference type="PANTHER" id="PTHR43814:SF1">
    <property type="entry name" value="ARGININOSUCCINATE LYASE"/>
    <property type="match status" value="1"/>
</dbReference>
<dbReference type="GO" id="GO:0004056">
    <property type="term" value="F:argininosuccinate lyase activity"/>
    <property type="evidence" value="ECO:0007669"/>
    <property type="project" value="UniProtKB-EC"/>
</dbReference>
<gene>
    <name evidence="6" type="ORF">CYPRO_1363</name>
</gene>
<name>A0A345UJG7_9BACT</name>
<evidence type="ECO:0000313" key="7">
    <source>
        <dbReference type="Proteomes" id="UP000254808"/>
    </source>
</evidence>
<sequence length="430" mass="46467">MSLWKPSSSQTPDSVRDKIHAFTAGEDYLLDRELLPWDVRASMAHAKGLVKAGLLSAEEGDALLEGLTEILSLCQAGKFTVLPDQEDCHTAIEAKLSEMLGETGKKIHTGRSRNDQVLAAMRLFELHALAEIRNNAQKLGGQFLVLAARGENLPMPGYTHTQPAMLSSAGMWAAAFAELLYFDLIQLETVERLLDHSPLGTAAGYGVNLPLQRDFVAQEAGFGQLLINPIAAQNSRAKMEIALVNALESLAGTLGQFATDCVTYASNSFGFFALDDALCTGSSIMPQKKNPDSAELLRASAGELTGLGASLRAVSRNLGSGYHRDMQLTKKYAMQALRLTSQLLEVAHLIAEGLHFKADNMAAACGPELFAADHANELVRRGMSFREAYFEIKSKLDSLEVPDLQAALQAKSHRGGTGNLDVEALRERLG</sequence>
<dbReference type="GO" id="GO:0042450">
    <property type="term" value="P:L-arginine biosynthetic process via ornithine"/>
    <property type="evidence" value="ECO:0007669"/>
    <property type="project" value="InterPro"/>
</dbReference>
<dbReference type="InterPro" id="IPR000362">
    <property type="entry name" value="Fumarate_lyase_fam"/>
</dbReference>
<dbReference type="AlphaFoldDB" id="A0A345UJG7"/>
<dbReference type="PRINTS" id="PR00145">
    <property type="entry name" value="ARGSUCLYASE"/>
</dbReference>
<dbReference type="UniPathway" id="UPA00068">
    <property type="reaction ID" value="UER00114"/>
</dbReference>
<organism evidence="6 7">
    <name type="scientific">Cyclonatronum proteinivorum</name>
    <dbReference type="NCBI Taxonomy" id="1457365"/>
    <lineage>
        <taxon>Bacteria</taxon>
        <taxon>Pseudomonadati</taxon>
        <taxon>Balneolota</taxon>
        <taxon>Balneolia</taxon>
        <taxon>Balneolales</taxon>
        <taxon>Cyclonatronaceae</taxon>
        <taxon>Cyclonatronum</taxon>
    </lineage>
</organism>
<keyword evidence="4" id="KW-0055">Arginine biosynthesis</keyword>
<dbReference type="SUPFAM" id="SSF48557">
    <property type="entry name" value="L-aspartase-like"/>
    <property type="match status" value="1"/>
</dbReference>
<feature type="domain" description="Fumarate lyase N-terminal" evidence="5">
    <location>
        <begin position="34"/>
        <end position="306"/>
    </location>
</feature>
<dbReference type="Gene3D" id="1.10.40.30">
    <property type="entry name" value="Fumarase/aspartase (C-terminal domain)"/>
    <property type="match status" value="1"/>
</dbReference>
<dbReference type="Gene3D" id="1.10.275.10">
    <property type="entry name" value="Fumarase/aspartase (N-terminal domain)"/>
    <property type="match status" value="1"/>
</dbReference>
<dbReference type="Gene3D" id="1.20.200.10">
    <property type="entry name" value="Fumarase/aspartase (Central domain)"/>
    <property type="match status" value="1"/>
</dbReference>
<dbReference type="InterPro" id="IPR022761">
    <property type="entry name" value="Fumarate_lyase_N"/>
</dbReference>
<evidence type="ECO:0000256" key="3">
    <source>
        <dbReference type="ARBA" id="ARBA00012338"/>
    </source>
</evidence>
<dbReference type="EC" id="4.3.2.1" evidence="3"/>
<dbReference type="GO" id="GO:0005829">
    <property type="term" value="C:cytosol"/>
    <property type="evidence" value="ECO:0007669"/>
    <property type="project" value="TreeGrafter"/>
</dbReference>
<dbReference type="EMBL" id="CP027806">
    <property type="protein sequence ID" value="AXJ00619.1"/>
    <property type="molecule type" value="Genomic_DNA"/>
</dbReference>
<dbReference type="Pfam" id="PF00206">
    <property type="entry name" value="Lyase_1"/>
    <property type="match status" value="1"/>
</dbReference>
<keyword evidence="7" id="KW-1185">Reference proteome</keyword>
<evidence type="ECO:0000313" key="6">
    <source>
        <dbReference type="EMBL" id="AXJ00619.1"/>
    </source>
</evidence>
<proteinExistence type="predicted"/>
<comment type="pathway">
    <text evidence="2">Amino-acid biosynthesis; L-arginine biosynthesis; L-arginine from L-ornithine and carbamoyl phosphate: step 3/3.</text>
</comment>
<evidence type="ECO:0000256" key="4">
    <source>
        <dbReference type="ARBA" id="ARBA00022571"/>
    </source>
</evidence>
<dbReference type="OrthoDB" id="9769623at2"/>
<dbReference type="RefSeq" id="WP_114983894.1">
    <property type="nucleotide sequence ID" value="NZ_CP027806.1"/>
</dbReference>
<dbReference type="InterPro" id="IPR020557">
    <property type="entry name" value="Fumarate_lyase_CS"/>
</dbReference>
<evidence type="ECO:0000256" key="2">
    <source>
        <dbReference type="ARBA" id="ARBA00004941"/>
    </source>
</evidence>